<evidence type="ECO:0000256" key="1">
    <source>
        <dbReference type="SAM" id="Phobius"/>
    </source>
</evidence>
<keyword evidence="1" id="KW-1133">Transmembrane helix</keyword>
<sequence>MAPGDSIAEVHASVGEAFDVVLRPLSHPELADIRIDENLFPIGRAEAPFDSCAPEAVAQLSRRHARIFTEHGAVYLADLDSKNGTSVNGVEVRQKPAQLHHGDTISFGSKLSYRVQFVPRAKPRATVARGVTVALTPEHDDLGLQPIDIAQFPFLISKADELIARYREEYPHQVNYVSRRHAHIFLKNGAPFIEDLGSTNGTFVNGERLDAPAVPLDDGTVVAFGGTHFVYRVSVRREPEGDSTLTQVKPTAAKAKVDVDADSDKTTFVGSAHSFLDIFCVDQPIPHEDEVNQEALPAAAESKKEGERRRERSKFAMMFSALRAAFTGNERITSRRGLIIGAVVIAALAAISTALFFNGSSERQVKGLIASGQFEQAASVAGDYLQRHPNDPRFSALDTEALLKAKVPEWLAALRSNQFDKANAIIAQMKQLGANNPDVRPLIDELAWIGKLESFVLGRGGPDAPIRIYADEDRIGEILKHWEDDASSHQRSLDRIASYVPEFATPYAEALSHLRKLQSDDSVYLAAIERLKASIAKELSQDHAEALDGVLNDYADKYPRLGGLDRVREDLRQYLDLQKLARGASLGPLVAMLGNLKFTTPPFQEQFRQLSASRLPSPDVVSRYQSVQQAWRSGQSAPAIDGLQKMPAGPWSDVIAAELAHKKAVAAQFADVQKARGTKSYEDALLSFYETLDPQEDSFYVKAADPDVAAFRDKAIARAQDLLNHAQSQWQQYRANGSIGGTQRLEAGISDTFRSQARLLAGAQSDAQHGMRIFKQVKADGAAKWQKMTDDINAEAELQRRSLQELRMVLEPGLLRDKLALIGGPGSEERRAP</sequence>
<gene>
    <name evidence="3" type="ORF">AWB68_05898</name>
</gene>
<dbReference type="CDD" id="cd00060">
    <property type="entry name" value="FHA"/>
    <property type="match status" value="2"/>
</dbReference>
<organism evidence="3 4">
    <name type="scientific">Caballeronia choica</name>
    <dbReference type="NCBI Taxonomy" id="326476"/>
    <lineage>
        <taxon>Bacteria</taxon>
        <taxon>Pseudomonadati</taxon>
        <taxon>Pseudomonadota</taxon>
        <taxon>Betaproteobacteria</taxon>
        <taxon>Burkholderiales</taxon>
        <taxon>Burkholderiaceae</taxon>
        <taxon>Caballeronia</taxon>
    </lineage>
</organism>
<dbReference type="InterPro" id="IPR000253">
    <property type="entry name" value="FHA_dom"/>
</dbReference>
<dbReference type="Gene3D" id="2.60.200.20">
    <property type="match status" value="2"/>
</dbReference>
<dbReference type="InterPro" id="IPR050923">
    <property type="entry name" value="Cell_Proc_Reg/RNA_Proc"/>
</dbReference>
<proteinExistence type="predicted"/>
<name>A0A158KHX2_9BURK</name>
<dbReference type="SMART" id="SM00240">
    <property type="entry name" value="FHA"/>
    <property type="match status" value="2"/>
</dbReference>
<feature type="domain" description="FHA" evidence="2">
    <location>
        <begin position="40"/>
        <end position="92"/>
    </location>
</feature>
<dbReference type="OrthoDB" id="151099at2"/>
<comment type="caution">
    <text evidence="3">The sequence shown here is derived from an EMBL/GenBank/DDBJ whole genome shotgun (WGS) entry which is preliminary data.</text>
</comment>
<keyword evidence="1" id="KW-0812">Transmembrane</keyword>
<dbReference type="EMBL" id="FCON02000094">
    <property type="protein sequence ID" value="SAL80615.1"/>
    <property type="molecule type" value="Genomic_DNA"/>
</dbReference>
<dbReference type="SUPFAM" id="SSF49879">
    <property type="entry name" value="SMAD/FHA domain"/>
    <property type="match status" value="2"/>
</dbReference>
<feature type="domain" description="FHA" evidence="2">
    <location>
        <begin position="177"/>
        <end position="209"/>
    </location>
</feature>
<evidence type="ECO:0000313" key="4">
    <source>
        <dbReference type="Proteomes" id="UP000054770"/>
    </source>
</evidence>
<protein>
    <submittedName>
        <fullName evidence="3">FHA domain protein</fullName>
    </submittedName>
</protein>
<keyword evidence="4" id="KW-1185">Reference proteome</keyword>
<keyword evidence="1" id="KW-0472">Membrane</keyword>
<dbReference type="AlphaFoldDB" id="A0A158KHX2"/>
<dbReference type="InterPro" id="IPR008984">
    <property type="entry name" value="SMAD_FHA_dom_sf"/>
</dbReference>
<dbReference type="Proteomes" id="UP000054770">
    <property type="component" value="Unassembled WGS sequence"/>
</dbReference>
<accession>A0A158KHX2</accession>
<evidence type="ECO:0000313" key="3">
    <source>
        <dbReference type="EMBL" id="SAL80615.1"/>
    </source>
</evidence>
<dbReference type="Pfam" id="PF00498">
    <property type="entry name" value="FHA"/>
    <property type="match status" value="2"/>
</dbReference>
<evidence type="ECO:0000259" key="2">
    <source>
        <dbReference type="PROSITE" id="PS50006"/>
    </source>
</evidence>
<dbReference type="RefSeq" id="WP_087647888.1">
    <property type="nucleotide sequence ID" value="NZ_FCON02000094.1"/>
</dbReference>
<reference evidence="3" key="1">
    <citation type="submission" date="2016-01" db="EMBL/GenBank/DDBJ databases">
        <authorList>
            <person name="Peeters C."/>
        </authorList>
    </citation>
    <scope>NUCLEOTIDE SEQUENCE [LARGE SCALE GENOMIC DNA]</scope>
    <source>
        <strain evidence="3">LMG 22940</strain>
    </source>
</reference>
<feature type="transmembrane region" description="Helical" evidence="1">
    <location>
        <begin position="338"/>
        <end position="357"/>
    </location>
</feature>
<dbReference type="PROSITE" id="PS50006">
    <property type="entry name" value="FHA_DOMAIN"/>
    <property type="match status" value="2"/>
</dbReference>
<dbReference type="PANTHER" id="PTHR23308">
    <property type="entry name" value="NUCLEAR INHIBITOR OF PROTEIN PHOSPHATASE-1"/>
    <property type="match status" value="1"/>
</dbReference>